<dbReference type="InterPro" id="IPR001073">
    <property type="entry name" value="C1q_dom"/>
</dbReference>
<dbReference type="EMBL" id="CACVKT020009375">
    <property type="protein sequence ID" value="CAC5421805.1"/>
    <property type="molecule type" value="Genomic_DNA"/>
</dbReference>
<dbReference type="PRINTS" id="PR00007">
    <property type="entry name" value="COMPLEMNTC1Q"/>
</dbReference>
<dbReference type="SMART" id="SM00110">
    <property type="entry name" value="C1Q"/>
    <property type="match status" value="1"/>
</dbReference>
<dbReference type="OrthoDB" id="6117751at2759"/>
<reference evidence="5 6" key="1">
    <citation type="submission" date="2020-06" db="EMBL/GenBank/DDBJ databases">
        <authorList>
            <person name="Li R."/>
            <person name="Bekaert M."/>
        </authorList>
    </citation>
    <scope>NUCLEOTIDE SEQUENCE [LARGE SCALE GENOMIC DNA]</scope>
    <source>
        <strain evidence="6">wild</strain>
    </source>
</reference>
<comment type="subcellular location">
    <subcellularLocation>
        <location evidence="1">Secreted</location>
    </subcellularLocation>
</comment>
<dbReference type="Proteomes" id="UP000507470">
    <property type="component" value="Unassembled WGS sequence"/>
</dbReference>
<dbReference type="Gene3D" id="2.60.120.40">
    <property type="match status" value="1"/>
</dbReference>
<dbReference type="PANTHER" id="PTHR22923:SF116">
    <property type="entry name" value="C1Q DOMAIN-CONTAINING PROTEIN"/>
    <property type="match status" value="1"/>
</dbReference>
<accession>A0A6J8EQI3</accession>
<evidence type="ECO:0000256" key="3">
    <source>
        <dbReference type="ARBA" id="ARBA00022729"/>
    </source>
</evidence>
<name>A0A6J8EQI3_MYTCO</name>
<dbReference type="InterPro" id="IPR008983">
    <property type="entry name" value="Tumour_necrosis_fac-like_dom"/>
</dbReference>
<keyword evidence="2" id="KW-0964">Secreted</keyword>
<dbReference type="InterPro" id="IPR050822">
    <property type="entry name" value="Cerebellin_Synaptic_Org"/>
</dbReference>
<dbReference type="Pfam" id="PF00386">
    <property type="entry name" value="C1q"/>
    <property type="match status" value="1"/>
</dbReference>
<gene>
    <name evidence="5" type="ORF">MCOR_53890</name>
</gene>
<dbReference type="PANTHER" id="PTHR22923">
    <property type="entry name" value="CEREBELLIN-RELATED"/>
    <property type="match status" value="1"/>
</dbReference>
<dbReference type="GO" id="GO:0005576">
    <property type="term" value="C:extracellular region"/>
    <property type="evidence" value="ECO:0007669"/>
    <property type="project" value="UniProtKB-SubCell"/>
</dbReference>
<evidence type="ECO:0000256" key="1">
    <source>
        <dbReference type="ARBA" id="ARBA00004613"/>
    </source>
</evidence>
<sequence>MKIKKETYAESNSLFYFTETLKVLKSTNSNGASKGHEAVFSDTVKTTVVSTFKMYTRRLVLVLICLSINIGVKASCISEDLLRTLLAKGSCKENVDKPAFFAFLKSDLTSSGTQVIKFYNVKINKGDHYNPTTGMFTAPRQGIYQVSCTIVGYDTHVYYYQITLNGTPYTLGNTSSGGSWNSQTSTVLMDLKKGDRVYVEHRGGSQKVHANTNSYFSGYLLQ</sequence>
<dbReference type="SUPFAM" id="SSF49842">
    <property type="entry name" value="TNF-like"/>
    <property type="match status" value="1"/>
</dbReference>
<keyword evidence="3" id="KW-0732">Signal</keyword>
<dbReference type="PROSITE" id="PS50871">
    <property type="entry name" value="C1Q"/>
    <property type="match status" value="1"/>
</dbReference>
<protein>
    <recommendedName>
        <fullName evidence="4">C1q domain-containing protein</fullName>
    </recommendedName>
</protein>
<organism evidence="5 6">
    <name type="scientific">Mytilus coruscus</name>
    <name type="common">Sea mussel</name>
    <dbReference type="NCBI Taxonomy" id="42192"/>
    <lineage>
        <taxon>Eukaryota</taxon>
        <taxon>Metazoa</taxon>
        <taxon>Spiralia</taxon>
        <taxon>Lophotrochozoa</taxon>
        <taxon>Mollusca</taxon>
        <taxon>Bivalvia</taxon>
        <taxon>Autobranchia</taxon>
        <taxon>Pteriomorphia</taxon>
        <taxon>Mytilida</taxon>
        <taxon>Mytiloidea</taxon>
        <taxon>Mytilidae</taxon>
        <taxon>Mytilinae</taxon>
        <taxon>Mytilus</taxon>
    </lineage>
</organism>
<proteinExistence type="predicted"/>
<dbReference type="AlphaFoldDB" id="A0A6J8EQI3"/>
<evidence type="ECO:0000313" key="5">
    <source>
        <dbReference type="EMBL" id="CAC5421805.1"/>
    </source>
</evidence>
<evidence type="ECO:0000313" key="6">
    <source>
        <dbReference type="Proteomes" id="UP000507470"/>
    </source>
</evidence>
<evidence type="ECO:0000259" key="4">
    <source>
        <dbReference type="PROSITE" id="PS50871"/>
    </source>
</evidence>
<keyword evidence="6" id="KW-1185">Reference proteome</keyword>
<feature type="domain" description="C1q" evidence="4">
    <location>
        <begin position="93"/>
        <end position="222"/>
    </location>
</feature>
<evidence type="ECO:0000256" key="2">
    <source>
        <dbReference type="ARBA" id="ARBA00022525"/>
    </source>
</evidence>